<sequence length="69" mass="7392">MLPAPSTEASKEEVKKRSVNHSQQHSSLSNHNLLYPPLPSPIFNPSSSNGNNPPPAAVLFLAPIFSIST</sequence>
<feature type="compositionally biased region" description="Low complexity" evidence="1">
    <location>
        <begin position="20"/>
        <end position="34"/>
    </location>
</feature>
<comment type="caution">
    <text evidence="2">The sequence shown here is derived from an EMBL/GenBank/DDBJ whole genome shotgun (WGS) entry which is preliminary data.</text>
</comment>
<feature type="region of interest" description="Disordered" evidence="1">
    <location>
        <begin position="1"/>
        <end position="34"/>
    </location>
</feature>
<name>A0A8S8ZVA6_SORMA</name>
<gene>
    <name evidence="2" type="ORF">SMACR_07632</name>
</gene>
<dbReference type="AlphaFoldDB" id="A0A8S8ZVA6"/>
<reference evidence="2 3" key="1">
    <citation type="submission" date="2017-07" db="EMBL/GenBank/DDBJ databases">
        <title>Genome sequence of the Sordaria macrospora wild type strain R19027.</title>
        <authorList>
            <person name="Nowrousian M."/>
            <person name="Teichert I."/>
            <person name="Kueck U."/>
        </authorList>
    </citation>
    <scope>NUCLEOTIDE SEQUENCE [LARGE SCALE GENOMIC DNA]</scope>
    <source>
        <strain evidence="2 3">R19027</strain>
        <tissue evidence="2">Mycelium</tissue>
    </source>
</reference>
<evidence type="ECO:0000313" key="3">
    <source>
        <dbReference type="Proteomes" id="UP000433876"/>
    </source>
</evidence>
<organism evidence="2 3">
    <name type="scientific">Sordaria macrospora</name>
    <dbReference type="NCBI Taxonomy" id="5147"/>
    <lineage>
        <taxon>Eukaryota</taxon>
        <taxon>Fungi</taxon>
        <taxon>Dikarya</taxon>
        <taxon>Ascomycota</taxon>
        <taxon>Pezizomycotina</taxon>
        <taxon>Sordariomycetes</taxon>
        <taxon>Sordariomycetidae</taxon>
        <taxon>Sordariales</taxon>
        <taxon>Sordariaceae</taxon>
        <taxon>Sordaria</taxon>
    </lineage>
</organism>
<proteinExistence type="predicted"/>
<dbReference type="Proteomes" id="UP000433876">
    <property type="component" value="Unassembled WGS sequence"/>
</dbReference>
<evidence type="ECO:0000256" key="1">
    <source>
        <dbReference type="SAM" id="MobiDB-lite"/>
    </source>
</evidence>
<protein>
    <submittedName>
        <fullName evidence="2">Uncharacterized protein</fullName>
    </submittedName>
</protein>
<accession>A0A8S8ZVA6</accession>
<dbReference type="EMBL" id="NMPR01000029">
    <property type="protein sequence ID" value="KAA8633963.1"/>
    <property type="molecule type" value="Genomic_DNA"/>
</dbReference>
<evidence type="ECO:0000313" key="2">
    <source>
        <dbReference type="EMBL" id="KAA8633963.1"/>
    </source>
</evidence>